<accession>A0AAV3M2D9</accession>
<reference evidence="1 2" key="1">
    <citation type="submission" date="2014-01" db="EMBL/GenBank/DDBJ databases">
        <authorList>
            <person name="Durkin A.S."/>
            <person name="McCorrison J."/>
            <person name="Torralba M."/>
            <person name="Gillis M."/>
            <person name="Haft D.H."/>
            <person name="Methe B."/>
            <person name="Sutton G."/>
            <person name="Nelson K.E."/>
        </authorList>
    </citation>
    <scope>NUCLEOTIDE SEQUENCE [LARGE SCALE GENOMIC DNA]</scope>
    <source>
        <strain evidence="1 2">205/92</strain>
    </source>
</reference>
<evidence type="ECO:0000313" key="1">
    <source>
        <dbReference type="EMBL" id="EUD09784.1"/>
    </source>
</evidence>
<dbReference type="AlphaFoldDB" id="A0AAV3M2D9"/>
<evidence type="ECO:0000313" key="2">
    <source>
        <dbReference type="Proteomes" id="UP000022311"/>
    </source>
</evidence>
<sequence length="45" mass="5051">MPLCGVCEVLSVVEEHAINAADNADTDKILRNVFFMFEASRYDCL</sequence>
<dbReference type="EMBL" id="JALD01000065">
    <property type="protein sequence ID" value="EUD09784.1"/>
    <property type="molecule type" value="Genomic_DNA"/>
</dbReference>
<name>A0AAV3M2D9_9GAMM</name>
<comment type="caution">
    <text evidence="1">The sequence shown here is derived from an EMBL/GenBank/DDBJ whole genome shotgun (WGS) entry which is preliminary data.</text>
</comment>
<dbReference type="Proteomes" id="UP000022311">
    <property type="component" value="Unassembled WGS sequence"/>
</dbReference>
<protein>
    <submittedName>
        <fullName evidence="1">Uncharacterized protein</fullName>
    </submittedName>
</protein>
<proteinExistence type="predicted"/>
<organism evidence="1 2">
    <name type="scientific">Providencia alcalifaciens 205/92</name>
    <dbReference type="NCBI Taxonomy" id="1256988"/>
    <lineage>
        <taxon>Bacteria</taxon>
        <taxon>Pseudomonadati</taxon>
        <taxon>Pseudomonadota</taxon>
        <taxon>Gammaproteobacteria</taxon>
        <taxon>Enterobacterales</taxon>
        <taxon>Morganellaceae</taxon>
        <taxon>Providencia</taxon>
    </lineage>
</organism>
<gene>
    <name evidence="1" type="ORF">HMPREF1563_0560</name>
</gene>